<evidence type="ECO:0000313" key="5">
    <source>
        <dbReference type="Proteomes" id="UP000722485"/>
    </source>
</evidence>
<protein>
    <recommendedName>
        <fullName evidence="3">Rap-GAP domain-containing protein</fullName>
    </recommendedName>
</protein>
<feature type="compositionally biased region" description="Polar residues" evidence="2">
    <location>
        <begin position="1076"/>
        <end position="1091"/>
    </location>
</feature>
<feature type="region of interest" description="Disordered" evidence="2">
    <location>
        <begin position="651"/>
        <end position="677"/>
    </location>
</feature>
<feature type="compositionally biased region" description="Low complexity" evidence="2">
    <location>
        <begin position="782"/>
        <end position="794"/>
    </location>
</feature>
<evidence type="ECO:0000259" key="3">
    <source>
        <dbReference type="PROSITE" id="PS50085"/>
    </source>
</evidence>
<dbReference type="Gene3D" id="3.40.50.11210">
    <property type="entry name" value="Rap/Ran-GAP"/>
    <property type="match status" value="1"/>
</dbReference>
<dbReference type="SUPFAM" id="SSF48371">
    <property type="entry name" value="ARM repeat"/>
    <property type="match status" value="2"/>
</dbReference>
<feature type="region of interest" description="Disordered" evidence="2">
    <location>
        <begin position="1"/>
        <end position="41"/>
    </location>
</feature>
<name>A0A9P5GYJ8_9HYPO</name>
<organism evidence="4 5">
    <name type="scientific">Cylindrodendrum hubeiense</name>
    <dbReference type="NCBI Taxonomy" id="595255"/>
    <lineage>
        <taxon>Eukaryota</taxon>
        <taxon>Fungi</taxon>
        <taxon>Dikarya</taxon>
        <taxon>Ascomycota</taxon>
        <taxon>Pezizomycotina</taxon>
        <taxon>Sordariomycetes</taxon>
        <taxon>Hypocreomycetidae</taxon>
        <taxon>Hypocreales</taxon>
        <taxon>Nectriaceae</taxon>
        <taxon>Cylindrodendrum</taxon>
    </lineage>
</organism>
<comment type="caution">
    <text evidence="4">The sequence shown here is derived from an EMBL/GenBank/DDBJ whole genome shotgun (WGS) entry which is preliminary data.</text>
</comment>
<dbReference type="InterPro" id="IPR024584">
    <property type="entry name" value="Tuberin_N"/>
</dbReference>
<dbReference type="GO" id="GO:0033596">
    <property type="term" value="C:TSC1-TSC2 complex"/>
    <property type="evidence" value="ECO:0007669"/>
    <property type="project" value="TreeGrafter"/>
</dbReference>
<feature type="region of interest" description="Disordered" evidence="2">
    <location>
        <begin position="1579"/>
        <end position="1601"/>
    </location>
</feature>
<dbReference type="PROSITE" id="PS50085">
    <property type="entry name" value="RAPGAP"/>
    <property type="match status" value="1"/>
</dbReference>
<dbReference type="PANTHER" id="PTHR10063">
    <property type="entry name" value="TUBERIN"/>
    <property type="match status" value="1"/>
</dbReference>
<feature type="region of interest" description="Disordered" evidence="2">
    <location>
        <begin position="1072"/>
        <end position="1095"/>
    </location>
</feature>
<dbReference type="InterPro" id="IPR027107">
    <property type="entry name" value="Tuberin/Ral-act_asu"/>
</dbReference>
<dbReference type="InterPro" id="IPR018515">
    <property type="entry name" value="Tuberin-type_domain"/>
</dbReference>
<sequence>MLRRLASLSHQDPETSQEHMSPQPGDVPSSPDLSRQGGLANVLRGLTSSKLSKSSPSIASPSSSAAIPTAEFVHAAPTNPSQRLSPSHMESFELLKNGSLSERIAAANSLRFSISEYPLNPVLDIWYAAKDLIDPSKPAPARTAGWELLTECVKHAASTDLERQEYFTTLSSPAHSEDFHLQLAALVDLTHRGRVLTGFDYELIPLLTSWLRETYNTVRLAPRKAARSSKGSSKSRVATPGEEKNLSQLFAFLIDVTKFSFNNADETAVVDLIDRLLDICVTTNSEDDLRSSIAVIDTIVTFGSIPDLKLRGCVQVLGSIYCMVGKLQKDAWHTLSNLCKSHNGPLTIRILLDILRNNPADGIRERDANREIRGGLAVLQKLLSKSQDKGYPPVPYALLADGLSTIAKTASSVRTCVATLQFINALFDDGNGNIHRLIIDEDWSVILDAASECSKKASAEHYEVDRLRSHTRDERPEDFVSRELVTLIKRLDVLVNQKTGDFVPRQTVVKFLTEVHQLLPDATVSAVLDYFQQFRCCSPSDLYWEDNLALVLKGFFSNRDRSSNIRLRALETIMDAYEIVDLVGDDPEQSFIPHLAKSILQDVAEETDVLVLEAIMSLMISVVASCEMELFDYIIDALRGIVVSDRLKSPISSSASPNPFASTQSNESKSPPEQSPSNVVAKGYVKMFVQTMEYHSAKSIRLFHALVNIAKSNHCEVDARLTTMKLLFRLRGDWANRVFITKVLETNFLAASICRTEDSFAKRQAEEAAQALRLSRSEHGSSSRSSRGVSFGQGQASERGLPVRSTSGAGIKSNSGRYYQLWSLPDPDALPEGVTGAVSPVLVSHIPESNEVDYDESEEKLSESIHNVDSAALNIPVWLEAVLSLLHGCDWEVYSFILVHLPSQLSNHALFRDAIPQIQELRRLICEQIWTNSFQEPPNASGLRRADVAICLFHSLTMILSYHVYFQKGEEDEIVRTFVHGIATWERSAKCCIHALSICCHELPLSTSKSLVQLLTKMSTIITQPHVSIHILEFLATLSRQHNVYVNFREEEYKIVFGICIRYLQSVRDKKESNRNSHASEPSTPAISTPNIAEATHPSATDDLPQYVYALAYHVILFWFLALKLPDRASLVGWIVRNLFSDSEDGQTDHEQAFTSVDFMQRVTYADVDESSEDPHFTEDRFGEIITRRWLVGHSIVTVMQATATGWAQIVKRQPSGTSVYTIRETFNPPPPHQTQNYVDIAREGQGSTNTILPSHLLVQLLCPFPQSSEIGRPIPLPDEEFVERAIRVFDRSSTVDGHKVGVIYIGEGQTDETEILANVSGSGDYVKFLNNLGTLTKLKGATFNTHGLDREFDSDGQYTFCWRDRVTEIVFHVTTQMPTNLERDPRSNNKKRHIGNDFVNIVFNDSGLPFKFDTFPGDFNFVHIVITPASRASFIATRDSPLGGGQPFYRVQVMSKPGFPEISPASELKMVSLNALPGLIRLIALNASVFSQVWANREGGEHVSSWLSRLRAIKRLREKYTPKLGNLTPSASQSSSLGGLAQQQGESSSRPSSTVRDSFISLRRTSVATYFTSTSEQSHRSSTLSSSTTTNDTEVGTAQGLDSMVESVDFSKWA</sequence>
<evidence type="ECO:0000256" key="2">
    <source>
        <dbReference type="SAM" id="MobiDB-lite"/>
    </source>
</evidence>
<dbReference type="EMBL" id="JAANBB010000891">
    <property type="protein sequence ID" value="KAF7532533.1"/>
    <property type="molecule type" value="Genomic_DNA"/>
</dbReference>
<keyword evidence="5" id="KW-1185">Reference proteome</keyword>
<dbReference type="InterPro" id="IPR035974">
    <property type="entry name" value="Rap/Ran-GAP_sf"/>
</dbReference>
<dbReference type="GO" id="GO:0032007">
    <property type="term" value="P:negative regulation of TOR signaling"/>
    <property type="evidence" value="ECO:0007669"/>
    <property type="project" value="TreeGrafter"/>
</dbReference>
<dbReference type="InterPro" id="IPR000331">
    <property type="entry name" value="Rap/Ran_GAP_dom"/>
</dbReference>
<dbReference type="Pfam" id="PF02145">
    <property type="entry name" value="Rap_GAP"/>
    <property type="match status" value="1"/>
</dbReference>
<keyword evidence="1" id="KW-0343">GTPase activation</keyword>
<feature type="domain" description="Rap-GAP" evidence="3">
    <location>
        <begin position="1287"/>
        <end position="1525"/>
    </location>
</feature>
<feature type="compositionally biased region" description="Low complexity" evidence="2">
    <location>
        <begin position="1579"/>
        <end position="1594"/>
    </location>
</feature>
<gene>
    <name evidence="4" type="ORF">G7Z17_g13631</name>
</gene>
<dbReference type="Pfam" id="PF11864">
    <property type="entry name" value="DUF3384"/>
    <property type="match status" value="1"/>
</dbReference>
<feature type="compositionally biased region" description="Low complexity" evidence="2">
    <location>
        <begin position="1531"/>
        <end position="1557"/>
    </location>
</feature>
<feature type="region of interest" description="Disordered" evidence="2">
    <location>
        <begin position="771"/>
        <end position="809"/>
    </location>
</feature>
<evidence type="ECO:0000256" key="1">
    <source>
        <dbReference type="ARBA" id="ARBA00022468"/>
    </source>
</evidence>
<dbReference type="GO" id="GO:0005096">
    <property type="term" value="F:GTPase activator activity"/>
    <property type="evidence" value="ECO:0007669"/>
    <property type="project" value="UniProtKB-KW"/>
</dbReference>
<dbReference type="InterPro" id="IPR016024">
    <property type="entry name" value="ARM-type_fold"/>
</dbReference>
<dbReference type="GO" id="GO:0005634">
    <property type="term" value="C:nucleus"/>
    <property type="evidence" value="ECO:0007669"/>
    <property type="project" value="InterPro"/>
</dbReference>
<dbReference type="OrthoDB" id="19311at2759"/>
<dbReference type="GO" id="GO:0051056">
    <property type="term" value="P:regulation of small GTPase mediated signal transduction"/>
    <property type="evidence" value="ECO:0007669"/>
    <property type="project" value="InterPro"/>
</dbReference>
<dbReference type="Proteomes" id="UP000722485">
    <property type="component" value="Unassembled WGS sequence"/>
</dbReference>
<accession>A0A9P5GYJ8</accession>
<dbReference type="Pfam" id="PF03542">
    <property type="entry name" value="Tuberin"/>
    <property type="match status" value="1"/>
</dbReference>
<dbReference type="SUPFAM" id="SSF111347">
    <property type="entry name" value="Rap/Ran-GAP"/>
    <property type="match status" value="1"/>
</dbReference>
<dbReference type="FunFam" id="3.40.50.11210:FF:000007">
    <property type="entry name" value="Tuberous sclerosis 2"/>
    <property type="match status" value="1"/>
</dbReference>
<proteinExistence type="predicted"/>
<feature type="region of interest" description="Disordered" evidence="2">
    <location>
        <begin position="1525"/>
        <end position="1557"/>
    </location>
</feature>
<evidence type="ECO:0000313" key="4">
    <source>
        <dbReference type="EMBL" id="KAF7532533.1"/>
    </source>
</evidence>
<dbReference type="PANTHER" id="PTHR10063:SF0">
    <property type="entry name" value="TUBERIN"/>
    <property type="match status" value="1"/>
</dbReference>
<reference evidence="4" key="1">
    <citation type="submission" date="2020-03" db="EMBL/GenBank/DDBJ databases">
        <title>Draft Genome Sequence of Cylindrodendrum hubeiense.</title>
        <authorList>
            <person name="Buettner E."/>
            <person name="Kellner H."/>
        </authorList>
    </citation>
    <scope>NUCLEOTIDE SEQUENCE</scope>
    <source>
        <strain evidence="4">IHI 201604</strain>
    </source>
</reference>